<keyword evidence="3" id="KW-1185">Reference proteome</keyword>
<keyword evidence="1" id="KW-0812">Transmembrane</keyword>
<organism evidence="2 3">
    <name type="scientific">Lactuca sativa</name>
    <name type="common">Garden lettuce</name>
    <dbReference type="NCBI Taxonomy" id="4236"/>
    <lineage>
        <taxon>Eukaryota</taxon>
        <taxon>Viridiplantae</taxon>
        <taxon>Streptophyta</taxon>
        <taxon>Embryophyta</taxon>
        <taxon>Tracheophyta</taxon>
        <taxon>Spermatophyta</taxon>
        <taxon>Magnoliopsida</taxon>
        <taxon>eudicotyledons</taxon>
        <taxon>Gunneridae</taxon>
        <taxon>Pentapetalae</taxon>
        <taxon>asterids</taxon>
        <taxon>campanulids</taxon>
        <taxon>Asterales</taxon>
        <taxon>Asteraceae</taxon>
        <taxon>Cichorioideae</taxon>
        <taxon>Cichorieae</taxon>
        <taxon>Lactucinae</taxon>
        <taxon>Lactuca</taxon>
    </lineage>
</organism>
<keyword evidence="1" id="KW-1133">Transmembrane helix</keyword>
<keyword evidence="1" id="KW-0472">Membrane</keyword>
<accession>A0A9R1X9N1</accession>
<evidence type="ECO:0000313" key="3">
    <source>
        <dbReference type="Proteomes" id="UP000235145"/>
    </source>
</evidence>
<name>A0A9R1X9N1_LACSA</name>
<protein>
    <submittedName>
        <fullName evidence="2">Uncharacterized protein</fullName>
    </submittedName>
</protein>
<reference evidence="2 3" key="1">
    <citation type="journal article" date="2017" name="Nat. Commun.">
        <title>Genome assembly with in vitro proximity ligation data and whole-genome triplication in lettuce.</title>
        <authorList>
            <person name="Reyes-Chin-Wo S."/>
            <person name="Wang Z."/>
            <person name="Yang X."/>
            <person name="Kozik A."/>
            <person name="Arikit S."/>
            <person name="Song C."/>
            <person name="Xia L."/>
            <person name="Froenicke L."/>
            <person name="Lavelle D.O."/>
            <person name="Truco M.J."/>
            <person name="Xia R."/>
            <person name="Zhu S."/>
            <person name="Xu C."/>
            <person name="Xu H."/>
            <person name="Xu X."/>
            <person name="Cox K."/>
            <person name="Korf I."/>
            <person name="Meyers B.C."/>
            <person name="Michelmore R.W."/>
        </authorList>
    </citation>
    <scope>NUCLEOTIDE SEQUENCE [LARGE SCALE GENOMIC DNA]</scope>
    <source>
        <strain evidence="3">cv. Salinas</strain>
        <tissue evidence="2">Seedlings</tissue>
    </source>
</reference>
<feature type="transmembrane region" description="Helical" evidence="1">
    <location>
        <begin position="100"/>
        <end position="124"/>
    </location>
</feature>
<evidence type="ECO:0000313" key="2">
    <source>
        <dbReference type="EMBL" id="KAJ0206065.1"/>
    </source>
</evidence>
<evidence type="ECO:0000256" key="1">
    <source>
        <dbReference type="SAM" id="Phobius"/>
    </source>
</evidence>
<dbReference type="AlphaFoldDB" id="A0A9R1X9N1"/>
<dbReference type="EMBL" id="NBSK02000005">
    <property type="protein sequence ID" value="KAJ0206065.1"/>
    <property type="molecule type" value="Genomic_DNA"/>
</dbReference>
<comment type="caution">
    <text evidence="2">The sequence shown here is derived from an EMBL/GenBank/DDBJ whole genome shotgun (WGS) entry which is preliminary data.</text>
</comment>
<gene>
    <name evidence="2" type="ORF">LSAT_V11C500252500</name>
</gene>
<proteinExistence type="predicted"/>
<sequence length="125" mass="14147">MKIYESHPTGSIALPELNATNNDGHQKRHMDEGVVVLEDKAIAILIETNVIMRTILLVVDKVIIMVMCRKGLISKLHKETMSIHKLRRKWQGMMLGHHKVLMVHLIHMVAQAIGHGLVALPAYLY</sequence>
<dbReference type="Proteomes" id="UP000235145">
    <property type="component" value="Unassembled WGS sequence"/>
</dbReference>